<dbReference type="AlphaFoldDB" id="A0A0A9YN00"/>
<feature type="compositionally biased region" description="Polar residues" evidence="1">
    <location>
        <begin position="180"/>
        <end position="189"/>
    </location>
</feature>
<feature type="non-terminal residue" evidence="2">
    <location>
        <position position="1"/>
    </location>
</feature>
<feature type="region of interest" description="Disordered" evidence="1">
    <location>
        <begin position="105"/>
        <end position="149"/>
    </location>
</feature>
<reference evidence="2" key="1">
    <citation type="journal article" date="2014" name="PLoS ONE">
        <title>Transcriptome-Based Identification of ABC Transporters in the Western Tarnished Plant Bug Lygus hesperus.</title>
        <authorList>
            <person name="Hull J.J."/>
            <person name="Chaney K."/>
            <person name="Geib S.M."/>
            <person name="Fabrick J.A."/>
            <person name="Brent C.S."/>
            <person name="Walsh D."/>
            <person name="Lavine L.C."/>
        </authorList>
    </citation>
    <scope>NUCLEOTIDE SEQUENCE</scope>
</reference>
<proteinExistence type="predicted"/>
<protein>
    <submittedName>
        <fullName evidence="2">Erythronolide synthase, modules 1 and 2</fullName>
    </submittedName>
</protein>
<organism evidence="2">
    <name type="scientific">Lygus hesperus</name>
    <name type="common">Western plant bug</name>
    <dbReference type="NCBI Taxonomy" id="30085"/>
    <lineage>
        <taxon>Eukaryota</taxon>
        <taxon>Metazoa</taxon>
        <taxon>Ecdysozoa</taxon>
        <taxon>Arthropoda</taxon>
        <taxon>Hexapoda</taxon>
        <taxon>Insecta</taxon>
        <taxon>Pterygota</taxon>
        <taxon>Neoptera</taxon>
        <taxon>Paraneoptera</taxon>
        <taxon>Hemiptera</taxon>
        <taxon>Heteroptera</taxon>
        <taxon>Panheteroptera</taxon>
        <taxon>Cimicomorpha</taxon>
        <taxon>Miridae</taxon>
        <taxon>Mirini</taxon>
        <taxon>Lygus</taxon>
    </lineage>
</organism>
<feature type="non-terminal residue" evidence="2">
    <location>
        <position position="283"/>
    </location>
</feature>
<feature type="compositionally biased region" description="Polar residues" evidence="1">
    <location>
        <begin position="140"/>
        <end position="149"/>
    </location>
</feature>
<accession>A0A0A9YN00</accession>
<feature type="region of interest" description="Disordered" evidence="1">
    <location>
        <begin position="180"/>
        <end position="221"/>
    </location>
</feature>
<sequence>SLSVSMSALQMKMDQGHKARFAIPSIELFQILAPGAAQISERRFRSLKMALLAWPLSRALIYAPASLSILLRGSKEEHDSFMRHIEPLRHRLLSRKELNAALGASLTHQEPSMASIGSGTEEGDITDGESSPPLEPLSPQKTVGGSSESVDMARVASLEGQMAQLRATVANLVEVIQASSQPNLQHSSQSADETEESERSDSDEEDPDPWGGNLLVARPNDSGSSFFDLLPEERDPLTMDLSPELLEQAVKFQRLGRSGWNRVFYKEADNRLKGVGVLQPLEM</sequence>
<evidence type="ECO:0000313" key="2">
    <source>
        <dbReference type="EMBL" id="JAG30910.1"/>
    </source>
</evidence>
<reference evidence="2" key="2">
    <citation type="submission" date="2014-07" db="EMBL/GenBank/DDBJ databases">
        <authorList>
            <person name="Hull J."/>
        </authorList>
    </citation>
    <scope>NUCLEOTIDE SEQUENCE</scope>
</reference>
<feature type="compositionally biased region" description="Polar residues" evidence="1">
    <location>
        <begin position="106"/>
        <end position="118"/>
    </location>
</feature>
<name>A0A0A9YN00_LYGHE</name>
<evidence type="ECO:0000256" key="1">
    <source>
        <dbReference type="SAM" id="MobiDB-lite"/>
    </source>
</evidence>
<feature type="compositionally biased region" description="Acidic residues" evidence="1">
    <location>
        <begin position="192"/>
        <end position="208"/>
    </location>
</feature>
<dbReference type="EMBL" id="GBHO01012694">
    <property type="protein sequence ID" value="JAG30910.1"/>
    <property type="molecule type" value="Transcribed_RNA"/>
</dbReference>
<gene>
    <name evidence="2" type="primary">eryA_0</name>
    <name evidence="2" type="ORF">CM83_105003</name>
</gene>